<name>A0AA88DCW2_FICCA</name>
<accession>A0AA88DCW2</accession>
<evidence type="ECO:0000313" key="2">
    <source>
        <dbReference type="Proteomes" id="UP001187192"/>
    </source>
</evidence>
<dbReference type="AlphaFoldDB" id="A0AA88DCW2"/>
<proteinExistence type="predicted"/>
<dbReference type="Proteomes" id="UP001187192">
    <property type="component" value="Unassembled WGS sequence"/>
</dbReference>
<organism evidence="1 2">
    <name type="scientific">Ficus carica</name>
    <name type="common">Common fig</name>
    <dbReference type="NCBI Taxonomy" id="3494"/>
    <lineage>
        <taxon>Eukaryota</taxon>
        <taxon>Viridiplantae</taxon>
        <taxon>Streptophyta</taxon>
        <taxon>Embryophyta</taxon>
        <taxon>Tracheophyta</taxon>
        <taxon>Spermatophyta</taxon>
        <taxon>Magnoliopsida</taxon>
        <taxon>eudicotyledons</taxon>
        <taxon>Gunneridae</taxon>
        <taxon>Pentapetalae</taxon>
        <taxon>rosids</taxon>
        <taxon>fabids</taxon>
        <taxon>Rosales</taxon>
        <taxon>Moraceae</taxon>
        <taxon>Ficeae</taxon>
        <taxon>Ficus</taxon>
    </lineage>
</organism>
<dbReference type="EMBL" id="BTGU01000034">
    <property type="protein sequence ID" value="GMN50442.1"/>
    <property type="molecule type" value="Genomic_DNA"/>
</dbReference>
<reference evidence="1" key="1">
    <citation type="submission" date="2023-07" db="EMBL/GenBank/DDBJ databases">
        <title>draft genome sequence of fig (Ficus carica).</title>
        <authorList>
            <person name="Takahashi T."/>
            <person name="Nishimura K."/>
        </authorList>
    </citation>
    <scope>NUCLEOTIDE SEQUENCE</scope>
</reference>
<sequence>MLDGFADHSDRWFQFSISDLLRPAIFPGEDLFFLTASGNLFLFASNTLQSIITVNLVTNTVKKIPPSPLGRRGTCSWRRSGMKLVPSPTRSENFRFLFAELIKNQAVVFEYDSETETWRSMEAKEDVTSFPRVSERKGDYIFLSLINRASESVIIAIKPQSSTPIILRPRFVGRRNENRRLTVGFSWGNGIDRLHVYGDGFMMVVKSDGVDRTDARVRMLSGIEMWGLGLDGGQWEFISELPNSLMRRINKPYGVMTGCLEGRNGGIRAVLMSNFEGLWHIIWVCYDMERKEWKWVPLPDCKMNGLNMAGIAFSCGLTLS</sequence>
<keyword evidence="2" id="KW-1185">Reference proteome</keyword>
<protein>
    <submittedName>
        <fullName evidence="1">Uncharacterized protein</fullName>
    </submittedName>
</protein>
<gene>
    <name evidence="1" type="ORF">TIFTF001_019593</name>
</gene>
<comment type="caution">
    <text evidence="1">The sequence shown here is derived from an EMBL/GenBank/DDBJ whole genome shotgun (WGS) entry which is preliminary data.</text>
</comment>
<evidence type="ECO:0000313" key="1">
    <source>
        <dbReference type="EMBL" id="GMN50442.1"/>
    </source>
</evidence>